<dbReference type="Gene3D" id="3.40.50.880">
    <property type="match status" value="1"/>
</dbReference>
<dbReference type="PANTHER" id="PTHR37947">
    <property type="entry name" value="BLL2462 PROTEIN"/>
    <property type="match status" value="1"/>
</dbReference>
<keyword evidence="2" id="KW-0472">Membrane</keyword>
<dbReference type="PANTHER" id="PTHR37947:SF2">
    <property type="entry name" value="VON WILLEBRAND FACTOR TYPE A"/>
    <property type="match status" value="1"/>
</dbReference>
<dbReference type="InterPro" id="IPR002035">
    <property type="entry name" value="VWF_A"/>
</dbReference>
<dbReference type="SUPFAM" id="SSF52317">
    <property type="entry name" value="Class I glutamine amidotransferase-like"/>
    <property type="match status" value="1"/>
</dbReference>
<feature type="domain" description="VWFA" evidence="3">
    <location>
        <begin position="411"/>
        <end position="576"/>
    </location>
</feature>
<dbReference type="CDD" id="cd00198">
    <property type="entry name" value="vWFA"/>
    <property type="match status" value="1"/>
</dbReference>
<dbReference type="OrthoDB" id="9781333at2"/>
<evidence type="ECO:0000256" key="2">
    <source>
        <dbReference type="SAM" id="Phobius"/>
    </source>
</evidence>
<feature type="compositionally biased region" description="Basic and acidic residues" evidence="1">
    <location>
        <begin position="881"/>
        <end position="908"/>
    </location>
</feature>
<sequence length="1000" mass="108518">MGIQADSPWALLLLAPLLVYIWRMARHTPRLQGTRKLAVIATRALILLLLVALIAGVAPYRTLEQRNVVFLADRSASMKDQDAVGEWIAEAWRNKSEGDYGGILSAGLHAVVDRALSEKPLPNERQYEFRTELNDQFTDLSKGLQLGSALLREKGGGRIVLLSDGSENAGDALRGARLLKDAGIAVDVVELASALERDAAIDELQVPTALKQGETFSFQLNIQSTFTGEAEIRLFEDDRPVTTASVHLEAGENRFALQGIAKDSGFHRFRAELFAAGDEQSANNEAFAFSRVSGPPIVLIVEGVPGSSGNIEAALSASLIGHETISPEQLSVELAAYAAYDSIILHNVPATRIAEKPMEWLAKAVGDYGVGLVMLGGEDSYGLGGYFKTPVERALPVYMDLQGRKQIPSLGLVLVIDRSGSMADGKLELAKEAAMRTVELLRDVDTVGVVAFDSTPWWVVEPTPLTNRDEVLQKIQGIQAEGGTEIYMALDAGFKGLLEIDAQRKHMILLTDGQSSTSMNYKTITDAMNENLMTLSTVAVGEGSDQALLQRLANDGKGRYYFTRDQSTLPAIFSRETVLMSRTYIVDGTIAPSVGDAGNWSALFDSGVPRLQAYVATTPKEMAEVALWSPDGDPLLARWTYGAGRSVAWTSDMIGKWAPEWVQWNRFPEALTEWVKWTFPQFDGSPYRISAAMDGGSGKLIVETTGDQYETGSVSGLAAALEEEEGEAAAKRLMPVAPGRYEAQLGEMEPGAYLTQIGSLSAAEGGSAIREGTTAGFVIPYSPEYRIGNQEGSELLAQIASVTGGRKLSVEEAEEAFRFEPVKLKVPYDWSRELLVIALLLWLIDIALRRLSLPWARIAAAVALPFHSLRRTASPNPNARQRADSIGRIKQRTAEKSKFYGQESKHEPPASPKTATTTRSCNAAASVTSPNRTKSGADAVNRQPARAFNEPPSQRTPKRQDAVANEKKDRKPSSGGKPQEDAAQAATINRLLAAKNKTKR</sequence>
<dbReference type="SUPFAM" id="SSF53300">
    <property type="entry name" value="vWA-like"/>
    <property type="match status" value="2"/>
</dbReference>
<dbReference type="InterPro" id="IPR036465">
    <property type="entry name" value="vWFA_dom_sf"/>
</dbReference>
<feature type="transmembrane region" description="Helical" evidence="2">
    <location>
        <begin position="37"/>
        <end position="60"/>
    </location>
</feature>
<keyword evidence="5" id="KW-1185">Reference proteome</keyword>
<keyword evidence="2" id="KW-1133">Transmembrane helix</keyword>
<dbReference type="AlphaFoldDB" id="A0A3A1UWC9"/>
<evidence type="ECO:0000313" key="4">
    <source>
        <dbReference type="EMBL" id="RIX51731.1"/>
    </source>
</evidence>
<evidence type="ECO:0000313" key="5">
    <source>
        <dbReference type="Proteomes" id="UP000266482"/>
    </source>
</evidence>
<evidence type="ECO:0000259" key="3">
    <source>
        <dbReference type="PROSITE" id="PS50234"/>
    </source>
</evidence>
<evidence type="ECO:0000256" key="1">
    <source>
        <dbReference type="SAM" id="MobiDB-lite"/>
    </source>
</evidence>
<gene>
    <name evidence="4" type="ORF">D3P08_15020</name>
</gene>
<keyword evidence="2" id="KW-0812">Transmembrane</keyword>
<comment type="caution">
    <text evidence="4">The sequence shown here is derived from an EMBL/GenBank/DDBJ whole genome shotgun (WGS) entry which is preliminary data.</text>
</comment>
<reference evidence="4 5" key="1">
    <citation type="submission" date="2018-09" db="EMBL/GenBank/DDBJ databases">
        <title>Paenibacillus aracenensis nov. sp. isolated from a cave in southern Spain.</title>
        <authorList>
            <person name="Jurado V."/>
            <person name="Gutierrez-Patricio S."/>
            <person name="Gonzalez-Pimentel J.L."/>
            <person name="Miller A.Z."/>
            <person name="Laiz L."/>
            <person name="Saiz-Jimenez C."/>
        </authorList>
    </citation>
    <scope>NUCLEOTIDE SEQUENCE [LARGE SCALE GENOMIC DNA]</scope>
    <source>
        <strain evidence="4 5">DSM 22867</strain>
    </source>
</reference>
<proteinExistence type="predicted"/>
<dbReference type="RefSeq" id="WP_119600515.1">
    <property type="nucleotide sequence ID" value="NZ_QXQA01000009.1"/>
</dbReference>
<protein>
    <submittedName>
        <fullName evidence="4">VWA domain-containing protein</fullName>
    </submittedName>
</protein>
<dbReference type="Gene3D" id="3.40.50.410">
    <property type="entry name" value="von Willebrand factor, type A domain"/>
    <property type="match status" value="2"/>
</dbReference>
<dbReference type="EMBL" id="QXQA01000009">
    <property type="protein sequence ID" value="RIX51731.1"/>
    <property type="molecule type" value="Genomic_DNA"/>
</dbReference>
<feature type="region of interest" description="Disordered" evidence="1">
    <location>
        <begin position="871"/>
        <end position="984"/>
    </location>
</feature>
<feature type="compositionally biased region" description="Polar residues" evidence="1">
    <location>
        <begin position="913"/>
        <end position="934"/>
    </location>
</feature>
<dbReference type="Pfam" id="PF00092">
    <property type="entry name" value="VWA"/>
    <property type="match status" value="1"/>
</dbReference>
<organism evidence="4 5">
    <name type="scientific">Paenibacillus nanensis</name>
    <dbReference type="NCBI Taxonomy" id="393251"/>
    <lineage>
        <taxon>Bacteria</taxon>
        <taxon>Bacillati</taxon>
        <taxon>Bacillota</taxon>
        <taxon>Bacilli</taxon>
        <taxon>Bacillales</taxon>
        <taxon>Paenibacillaceae</taxon>
        <taxon>Paenibacillus</taxon>
    </lineage>
</organism>
<accession>A0A3A1UWC9</accession>
<dbReference type="Proteomes" id="UP000266482">
    <property type="component" value="Unassembled WGS sequence"/>
</dbReference>
<dbReference type="SMART" id="SM00327">
    <property type="entry name" value="VWA"/>
    <property type="match status" value="2"/>
</dbReference>
<dbReference type="PROSITE" id="PS50234">
    <property type="entry name" value="VWFA"/>
    <property type="match status" value="1"/>
</dbReference>
<dbReference type="InterPro" id="IPR010768">
    <property type="entry name" value="GATase1-like"/>
</dbReference>
<feature type="transmembrane region" description="Helical" evidence="2">
    <location>
        <begin position="6"/>
        <end position="25"/>
    </location>
</feature>
<feature type="compositionally biased region" description="Basic and acidic residues" evidence="1">
    <location>
        <begin position="958"/>
        <end position="972"/>
    </location>
</feature>
<dbReference type="InterPro" id="IPR029062">
    <property type="entry name" value="Class_I_gatase-like"/>
</dbReference>
<name>A0A3A1UWC9_9BACL</name>
<dbReference type="Pfam" id="PF07090">
    <property type="entry name" value="GATase1_like"/>
    <property type="match status" value="1"/>
</dbReference>